<protein>
    <submittedName>
        <fullName evidence="1">Uncharacterized protein</fullName>
    </submittedName>
</protein>
<dbReference type="Proteomes" id="UP000245778">
    <property type="component" value="Unassembled WGS sequence"/>
</dbReference>
<gene>
    <name evidence="1" type="ORF">C7373_101501</name>
</gene>
<sequence length="174" mass="20561">MEINGWHYDYEKLPYWDIRDRFSYVFDELYENEQSDTACLIYSIAEVSMCNEVGCLAVLRQKSSPELMINVTSFHFPRQHVCYSLNGKYIFLKAHVYMEAENRILCPIIIIDLFNDKFASADIHANTTCSTFKELNSNQILVTSPLIKKEHEDVLFMFSQLKWFPILELNQFQF</sequence>
<evidence type="ECO:0000313" key="1">
    <source>
        <dbReference type="EMBL" id="PVY59985.1"/>
    </source>
</evidence>
<reference evidence="1 2" key="1">
    <citation type="submission" date="2018-04" db="EMBL/GenBank/DDBJ databases">
        <title>Genomic Encyclopedia of Type Strains, Phase IV (KMG-IV): sequencing the most valuable type-strain genomes for metagenomic binning, comparative biology and taxonomic classification.</title>
        <authorList>
            <person name="Goeker M."/>
        </authorList>
    </citation>
    <scope>NUCLEOTIDE SEQUENCE [LARGE SCALE GENOMIC DNA]</scope>
    <source>
        <strain evidence="1 2">DSM 26588</strain>
    </source>
</reference>
<dbReference type="EMBL" id="QEKK01000001">
    <property type="protein sequence ID" value="PVY59985.1"/>
    <property type="molecule type" value="Genomic_DNA"/>
</dbReference>
<dbReference type="RefSeq" id="WP_116721569.1">
    <property type="nucleotide sequence ID" value="NZ_CP011524.1"/>
</dbReference>
<dbReference type="OrthoDB" id="2085894at2"/>
<proteinExistence type="predicted"/>
<dbReference type="AlphaFoldDB" id="A0A2U1CGF0"/>
<name>A0A2U1CGF0_9FIRM</name>
<dbReference type="GeneID" id="93227772"/>
<accession>A0A2U1CGF0</accession>
<comment type="caution">
    <text evidence="1">The sequence shown here is derived from an EMBL/GenBank/DDBJ whole genome shotgun (WGS) entry which is preliminary data.</text>
</comment>
<organism evidence="1 2">
    <name type="scientific">Intestinimonas butyriciproducens</name>
    <dbReference type="NCBI Taxonomy" id="1297617"/>
    <lineage>
        <taxon>Bacteria</taxon>
        <taxon>Bacillati</taxon>
        <taxon>Bacillota</taxon>
        <taxon>Clostridia</taxon>
        <taxon>Eubacteriales</taxon>
        <taxon>Intestinimonas</taxon>
    </lineage>
</organism>
<evidence type="ECO:0000313" key="2">
    <source>
        <dbReference type="Proteomes" id="UP000245778"/>
    </source>
</evidence>